<sequence>MGLNLETLIGILVILILLILADGVRRMIRERHGRLRMRIDRRFGKGPAADDDSDDDYPNELIGRPRVRSREEQARIDMDGVDEDGDRADPPIMMDTAEAPPEAPTRRAEQQTLFDADNSDDDASAPESPVAGSAKAGAATSGSAASGVTDTDDVDEPPARPVTRRPEATREPATGSQREELRREESRKQSAPRPSVARQEPKPKDPGPVLEVIVFHLIARRPERFDGQDMLRLLLENGLRYGDMHIFHRHRDVDGREQLEFSVANAVEPGTFDIDTMEDEQFAGITFFMKLPGPRDPLASLERMLTAGRRLAEGMNGDLKDEQHSVLTPQTMEHLRQRVQEFERRQRVSHGA</sequence>
<keyword evidence="3 8" id="KW-0132">Cell division</keyword>
<feature type="compositionally biased region" description="Basic and acidic residues" evidence="10">
    <location>
        <begin position="68"/>
        <end position="78"/>
    </location>
</feature>
<accession>A0ABS0AH47</accession>
<dbReference type="SUPFAM" id="SSF64383">
    <property type="entry name" value="Cell-division protein ZipA, C-terminal domain"/>
    <property type="match status" value="1"/>
</dbReference>
<keyword evidence="5 8" id="KW-1133">Transmembrane helix</keyword>
<keyword evidence="13" id="KW-1185">Reference proteome</keyword>
<evidence type="ECO:0000256" key="1">
    <source>
        <dbReference type="ARBA" id="ARBA00022475"/>
    </source>
</evidence>
<feature type="region of interest" description="Disordered" evidence="10">
    <location>
        <begin position="44"/>
        <end position="207"/>
    </location>
</feature>
<dbReference type="InterPro" id="IPR007449">
    <property type="entry name" value="ZipA_FtsZ-bd_C"/>
</dbReference>
<keyword evidence="4 8" id="KW-0812">Transmembrane</keyword>
<evidence type="ECO:0000256" key="2">
    <source>
        <dbReference type="ARBA" id="ARBA00022519"/>
    </source>
</evidence>
<evidence type="ECO:0000256" key="7">
    <source>
        <dbReference type="ARBA" id="ARBA00023306"/>
    </source>
</evidence>
<feature type="domain" description="ZipA C-terminal FtsZ-binding" evidence="11">
    <location>
        <begin position="209"/>
        <end position="339"/>
    </location>
</feature>
<comment type="function">
    <text evidence="8 9">Essential cell division protein that stabilizes the FtsZ protofilaments by cross-linking them and that serves as a cytoplasmic membrane anchor for the Z ring. Also required for the recruitment to the septal ring of downstream cell division proteins.</text>
</comment>
<feature type="compositionally biased region" description="Basic and acidic residues" evidence="10">
    <location>
        <begin position="177"/>
        <end position="188"/>
    </location>
</feature>
<gene>
    <name evidence="8 12" type="primary">zipA</name>
    <name evidence="12" type="ORF">ISO4_01438</name>
</gene>
<feature type="transmembrane region" description="Helical" evidence="8">
    <location>
        <begin position="6"/>
        <end position="28"/>
    </location>
</feature>
<keyword evidence="7 8" id="KW-0131">Cell cycle</keyword>
<evidence type="ECO:0000313" key="12">
    <source>
        <dbReference type="EMBL" id="MBF5052836.1"/>
    </source>
</evidence>
<dbReference type="Pfam" id="PF04354">
    <property type="entry name" value="ZipA_C"/>
    <property type="match status" value="1"/>
</dbReference>
<dbReference type="InterPro" id="IPR011919">
    <property type="entry name" value="Cell_div_ZipA"/>
</dbReference>
<organism evidence="12 13">
    <name type="scientific">Alloalcanivorax venustensis ISO4</name>
    <dbReference type="NCBI Taxonomy" id="1177184"/>
    <lineage>
        <taxon>Bacteria</taxon>
        <taxon>Pseudomonadati</taxon>
        <taxon>Pseudomonadota</taxon>
        <taxon>Gammaproteobacteria</taxon>
        <taxon>Oceanospirillales</taxon>
        <taxon>Alcanivoracaceae</taxon>
        <taxon>Alloalcanivorax</taxon>
    </lineage>
</organism>
<keyword evidence="2 8" id="KW-0997">Cell inner membrane</keyword>
<feature type="compositionally biased region" description="Acidic residues" evidence="10">
    <location>
        <begin position="49"/>
        <end position="58"/>
    </location>
</feature>
<dbReference type="GO" id="GO:0051301">
    <property type="term" value="P:cell division"/>
    <property type="evidence" value="ECO:0007669"/>
    <property type="project" value="UniProtKB-KW"/>
</dbReference>
<evidence type="ECO:0000256" key="4">
    <source>
        <dbReference type="ARBA" id="ARBA00022692"/>
    </source>
</evidence>
<dbReference type="SMART" id="SM00771">
    <property type="entry name" value="ZipA_C"/>
    <property type="match status" value="1"/>
</dbReference>
<dbReference type="Proteomes" id="UP000644441">
    <property type="component" value="Unassembled WGS sequence"/>
</dbReference>
<dbReference type="NCBIfam" id="TIGR02205">
    <property type="entry name" value="septum_zipA"/>
    <property type="match status" value="1"/>
</dbReference>
<comment type="subunit">
    <text evidence="8">Interacts with FtsZ via their C-terminal domains.</text>
</comment>
<evidence type="ECO:0000256" key="9">
    <source>
        <dbReference type="RuleBase" id="RU003612"/>
    </source>
</evidence>
<keyword evidence="6 8" id="KW-0472">Membrane</keyword>
<dbReference type="Gene3D" id="3.30.1400.10">
    <property type="entry name" value="ZipA, C-terminal FtsZ-binding domain"/>
    <property type="match status" value="1"/>
</dbReference>
<proteinExistence type="inferred from homology"/>
<comment type="similarity">
    <text evidence="8 9">Belongs to the ZipA family.</text>
</comment>
<dbReference type="PANTHER" id="PTHR38685:SF1">
    <property type="entry name" value="CELL DIVISION PROTEIN ZIPA"/>
    <property type="match status" value="1"/>
</dbReference>
<evidence type="ECO:0000256" key="5">
    <source>
        <dbReference type="ARBA" id="ARBA00022989"/>
    </source>
</evidence>
<dbReference type="EMBL" id="ARXR01000008">
    <property type="protein sequence ID" value="MBF5052836.1"/>
    <property type="molecule type" value="Genomic_DNA"/>
</dbReference>
<dbReference type="InterPro" id="IPR036765">
    <property type="entry name" value="ZipA_FtsZ-bd_C_sf"/>
</dbReference>
<comment type="caution">
    <text evidence="12">The sequence shown here is derived from an EMBL/GenBank/DDBJ whole genome shotgun (WGS) entry which is preliminary data.</text>
</comment>
<protein>
    <recommendedName>
        <fullName evidence="8 9">Cell division protein ZipA</fullName>
    </recommendedName>
</protein>
<dbReference type="HAMAP" id="MF_00509">
    <property type="entry name" value="ZipA"/>
    <property type="match status" value="1"/>
</dbReference>
<evidence type="ECO:0000256" key="8">
    <source>
        <dbReference type="HAMAP-Rule" id="MF_00509"/>
    </source>
</evidence>
<name>A0ABS0AH47_9GAMM</name>
<dbReference type="RefSeq" id="WP_194855719.1">
    <property type="nucleotide sequence ID" value="NZ_ARXR01000008.1"/>
</dbReference>
<reference evidence="12 13" key="1">
    <citation type="submission" date="2012-09" db="EMBL/GenBank/DDBJ databases">
        <title>Genome Sequence of alkane-degrading Bacterium Alcanivorax venustensis ISO4.</title>
        <authorList>
            <person name="Lai Q."/>
            <person name="Shao Z."/>
        </authorList>
    </citation>
    <scope>NUCLEOTIDE SEQUENCE [LARGE SCALE GENOMIC DNA]</scope>
    <source>
        <strain evidence="12 13">ISO4</strain>
    </source>
</reference>
<evidence type="ECO:0000256" key="10">
    <source>
        <dbReference type="SAM" id="MobiDB-lite"/>
    </source>
</evidence>
<evidence type="ECO:0000256" key="6">
    <source>
        <dbReference type="ARBA" id="ARBA00023136"/>
    </source>
</evidence>
<feature type="compositionally biased region" description="Low complexity" evidence="10">
    <location>
        <begin position="131"/>
        <end position="147"/>
    </location>
</feature>
<comment type="subcellular location">
    <subcellularLocation>
        <location evidence="8">Cell inner membrane</location>
        <topology evidence="8">Single-pass type I membrane protein</topology>
    </subcellularLocation>
    <text evidence="8">Localizes to the Z ring in an FtsZ-dependent manner.</text>
</comment>
<evidence type="ECO:0000259" key="11">
    <source>
        <dbReference type="SMART" id="SM00771"/>
    </source>
</evidence>
<evidence type="ECO:0000256" key="3">
    <source>
        <dbReference type="ARBA" id="ARBA00022618"/>
    </source>
</evidence>
<dbReference type="PANTHER" id="PTHR38685">
    <property type="entry name" value="CELL DIVISION PROTEIN ZIPA"/>
    <property type="match status" value="1"/>
</dbReference>
<keyword evidence="1 8" id="KW-1003">Cell membrane</keyword>
<evidence type="ECO:0000313" key="13">
    <source>
        <dbReference type="Proteomes" id="UP000644441"/>
    </source>
</evidence>